<dbReference type="PROSITE" id="PS00198">
    <property type="entry name" value="4FE4S_FER_1"/>
    <property type="match status" value="1"/>
</dbReference>
<keyword evidence="4" id="KW-0408">Iron</keyword>
<accession>A0ABU0KR89</accession>
<keyword evidence="8" id="KW-1185">Reference proteome</keyword>
<dbReference type="InterPro" id="IPR017900">
    <property type="entry name" value="4Fe4S_Fe_S_CS"/>
</dbReference>
<dbReference type="PANTHER" id="PTHR42859:SF17">
    <property type="entry name" value="ELECTRON TRANSPORT PROTEIN HYDN-RELATED"/>
    <property type="match status" value="1"/>
</dbReference>
<evidence type="ECO:0000256" key="2">
    <source>
        <dbReference type="ARBA" id="ARBA00022723"/>
    </source>
</evidence>
<keyword evidence="1" id="KW-0004">4Fe-4S</keyword>
<dbReference type="CDD" id="cd10554">
    <property type="entry name" value="HycB_like"/>
    <property type="match status" value="1"/>
</dbReference>
<dbReference type="Gene3D" id="3.30.70.20">
    <property type="match status" value="2"/>
</dbReference>
<evidence type="ECO:0000256" key="5">
    <source>
        <dbReference type="ARBA" id="ARBA00023014"/>
    </source>
</evidence>
<gene>
    <name evidence="7" type="ORF">QOZ95_000091</name>
</gene>
<feature type="domain" description="4Fe-4S ferredoxin-type" evidence="6">
    <location>
        <begin position="91"/>
        <end position="120"/>
    </location>
</feature>
<protein>
    <submittedName>
        <fullName evidence="7">Electron transport protein HydN</fullName>
    </submittedName>
</protein>
<name>A0ABU0KR89_9BACL</name>
<dbReference type="PANTHER" id="PTHR42859">
    <property type="entry name" value="OXIDOREDUCTASE"/>
    <property type="match status" value="1"/>
</dbReference>
<evidence type="ECO:0000313" key="7">
    <source>
        <dbReference type="EMBL" id="MDQ0491944.1"/>
    </source>
</evidence>
<keyword evidence="5" id="KW-0411">Iron-sulfur</keyword>
<dbReference type="Proteomes" id="UP001242811">
    <property type="component" value="Unassembled WGS sequence"/>
</dbReference>
<evidence type="ECO:0000313" key="8">
    <source>
        <dbReference type="Proteomes" id="UP001242811"/>
    </source>
</evidence>
<reference evidence="7 8" key="1">
    <citation type="submission" date="2023-07" db="EMBL/GenBank/DDBJ databases">
        <title>Genomic Encyclopedia of Type Strains, Phase IV (KMG-IV): sequencing the most valuable type-strain genomes for metagenomic binning, comparative biology and taxonomic classification.</title>
        <authorList>
            <person name="Goeker M."/>
        </authorList>
    </citation>
    <scope>NUCLEOTIDE SEQUENCE [LARGE SCALE GENOMIC DNA]</scope>
    <source>
        <strain evidence="7 8">DSM 14914</strain>
    </source>
</reference>
<evidence type="ECO:0000256" key="1">
    <source>
        <dbReference type="ARBA" id="ARBA00022485"/>
    </source>
</evidence>
<dbReference type="InterPro" id="IPR017896">
    <property type="entry name" value="4Fe4S_Fe-S-bd"/>
</dbReference>
<dbReference type="EMBL" id="JAUSWA010000001">
    <property type="protein sequence ID" value="MDQ0491944.1"/>
    <property type="molecule type" value="Genomic_DNA"/>
</dbReference>
<evidence type="ECO:0000259" key="6">
    <source>
        <dbReference type="PROSITE" id="PS51379"/>
    </source>
</evidence>
<dbReference type="PROSITE" id="PS51379">
    <property type="entry name" value="4FE4S_FER_2"/>
    <property type="match status" value="2"/>
</dbReference>
<comment type="caution">
    <text evidence="7">The sequence shown here is derived from an EMBL/GenBank/DDBJ whole genome shotgun (WGS) entry which is preliminary data.</text>
</comment>
<sequence>MSLVREESSCMNRFVLADPDQCIGCRTCEIACVIAHSTNNPFISPDDEFHFHPRLKVIKSFGVTAPVQCRHCEDAPCANACPNGSITNADGCILINSESCIGCKTCMIACPYGAITMVPQYKDGQPVVQDGLYTNMSGRLQPKERMIASKCDLCEGVDGGPACIGKCPTKALKLVEPDLVHARVEEKRAASARQLLHMTRIPATGQ</sequence>
<keyword evidence="2" id="KW-0479">Metal-binding</keyword>
<dbReference type="SUPFAM" id="SSF54862">
    <property type="entry name" value="4Fe-4S ferredoxins"/>
    <property type="match status" value="1"/>
</dbReference>
<keyword evidence="3" id="KW-0677">Repeat</keyword>
<evidence type="ECO:0000256" key="3">
    <source>
        <dbReference type="ARBA" id="ARBA00022737"/>
    </source>
</evidence>
<dbReference type="InterPro" id="IPR050294">
    <property type="entry name" value="RnfB_subfamily"/>
</dbReference>
<feature type="domain" description="4Fe-4S ferredoxin-type" evidence="6">
    <location>
        <begin position="12"/>
        <end position="42"/>
    </location>
</feature>
<proteinExistence type="predicted"/>
<organism evidence="7 8">
    <name type="scientific">Paenibacillus brasilensis</name>
    <dbReference type="NCBI Taxonomy" id="128574"/>
    <lineage>
        <taxon>Bacteria</taxon>
        <taxon>Bacillati</taxon>
        <taxon>Bacillota</taxon>
        <taxon>Bacilli</taxon>
        <taxon>Bacillales</taxon>
        <taxon>Paenibacillaceae</taxon>
        <taxon>Paenibacillus</taxon>
    </lineage>
</organism>
<dbReference type="Pfam" id="PF13247">
    <property type="entry name" value="Fer4_11"/>
    <property type="match status" value="1"/>
</dbReference>
<evidence type="ECO:0000256" key="4">
    <source>
        <dbReference type="ARBA" id="ARBA00023004"/>
    </source>
</evidence>